<dbReference type="PIRSF" id="PIRSF033239">
    <property type="entry name" value="ExoD"/>
    <property type="match status" value="1"/>
</dbReference>
<keyword evidence="1" id="KW-0812">Transmembrane</keyword>
<dbReference type="AlphaFoldDB" id="A0A1H3L3C6"/>
<dbReference type="Proteomes" id="UP000199286">
    <property type="component" value="Unassembled WGS sequence"/>
</dbReference>
<evidence type="ECO:0000256" key="1">
    <source>
        <dbReference type="SAM" id="Phobius"/>
    </source>
</evidence>
<feature type="transmembrane region" description="Helical" evidence="1">
    <location>
        <begin position="149"/>
        <end position="169"/>
    </location>
</feature>
<dbReference type="EMBL" id="FNPF01000011">
    <property type="protein sequence ID" value="SDY58860.1"/>
    <property type="molecule type" value="Genomic_DNA"/>
</dbReference>
<accession>A0A1H3L3C6</accession>
<keyword evidence="3" id="KW-1185">Reference proteome</keyword>
<dbReference type="PANTHER" id="PTHR41795:SF1">
    <property type="entry name" value="EXOPOLYSACCHARIDE SYNTHESIS PROTEIN"/>
    <property type="match status" value="1"/>
</dbReference>
<sequence>MKEREGELTDVVEELDEASEGGDTVEVGHLLDALDHRGYGPALAVLPLIELTPIGGIPGFPTLLALTLAILTVRMLMGYEHFWAPHWLRKRRLDSDKVIKSVNWLKPVSLRIDAKLHERLKRFAGPTGRRAACIVILLLLLTVPPLELIPFATSGPMIVIAIFGLGLLYRDGLLMLLGFVGAVIAAGGGLWAFFSSGGSAEGGLFGSD</sequence>
<reference evidence="2 3" key="1">
    <citation type="submission" date="2016-10" db="EMBL/GenBank/DDBJ databases">
        <authorList>
            <person name="de Groot N.N."/>
        </authorList>
    </citation>
    <scope>NUCLEOTIDE SEQUENCE [LARGE SCALE GENOMIC DNA]</scope>
    <source>
        <strain evidence="2 3">DSM 26880</strain>
    </source>
</reference>
<dbReference type="PANTHER" id="PTHR41795">
    <property type="entry name" value="EXOPOLYSACCHARIDE SYNTHESIS PROTEIN"/>
    <property type="match status" value="1"/>
</dbReference>
<dbReference type="STRING" id="321339.SAMN05444340_11163"/>
<dbReference type="RefSeq" id="WP_089883966.1">
    <property type="nucleotide sequence ID" value="NZ_FNPF01000011.1"/>
</dbReference>
<gene>
    <name evidence="2" type="ORF">SAMN05444340_11163</name>
</gene>
<proteinExistence type="predicted"/>
<feature type="transmembrane region" description="Helical" evidence="1">
    <location>
        <begin position="176"/>
        <end position="194"/>
    </location>
</feature>
<keyword evidence="1" id="KW-1133">Transmembrane helix</keyword>
<dbReference type="Pfam" id="PF06055">
    <property type="entry name" value="ExoD"/>
    <property type="match status" value="1"/>
</dbReference>
<evidence type="ECO:0000313" key="3">
    <source>
        <dbReference type="Proteomes" id="UP000199286"/>
    </source>
</evidence>
<evidence type="ECO:0000313" key="2">
    <source>
        <dbReference type="EMBL" id="SDY58860.1"/>
    </source>
</evidence>
<organism evidence="2 3">
    <name type="scientific">Citreimonas salinaria</name>
    <dbReference type="NCBI Taxonomy" id="321339"/>
    <lineage>
        <taxon>Bacteria</taxon>
        <taxon>Pseudomonadati</taxon>
        <taxon>Pseudomonadota</taxon>
        <taxon>Alphaproteobacteria</taxon>
        <taxon>Rhodobacterales</taxon>
        <taxon>Roseobacteraceae</taxon>
        <taxon>Citreimonas</taxon>
    </lineage>
</organism>
<dbReference type="OrthoDB" id="7949130at2"/>
<keyword evidence="1" id="KW-0472">Membrane</keyword>
<name>A0A1H3L3C6_9RHOB</name>
<dbReference type="InterPro" id="IPR010331">
    <property type="entry name" value="ExoD"/>
</dbReference>
<protein>
    <submittedName>
        <fullName evidence="2">Uncharacterized conserved protein</fullName>
    </submittedName>
</protein>
<feature type="transmembrane region" description="Helical" evidence="1">
    <location>
        <begin position="63"/>
        <end position="82"/>
    </location>
</feature>